<dbReference type="Pfam" id="PF03480">
    <property type="entry name" value="DctP"/>
    <property type="match status" value="1"/>
</dbReference>
<dbReference type="RefSeq" id="WP_023659730.1">
    <property type="nucleotide sequence ID" value="NZ_CM002299.1"/>
</dbReference>
<dbReference type="InterPro" id="IPR038404">
    <property type="entry name" value="TRAP_DctP_sf"/>
</dbReference>
<dbReference type="GO" id="GO:0030288">
    <property type="term" value="C:outer membrane-bounded periplasmic space"/>
    <property type="evidence" value="ECO:0007669"/>
    <property type="project" value="InterPro"/>
</dbReference>
<protein>
    <submittedName>
        <fullName evidence="2">Tripartite ATP-independent periplasmic transporter solute receptor, DctP family</fullName>
    </submittedName>
</protein>
<keyword evidence="1" id="KW-0732">Signal</keyword>
<name>A4AC70_9GAMM</name>
<evidence type="ECO:0000313" key="3">
    <source>
        <dbReference type="Proteomes" id="UP000019205"/>
    </source>
</evidence>
<dbReference type="InterPro" id="IPR004682">
    <property type="entry name" value="TRAP_DctP"/>
</dbReference>
<organism evidence="2 3">
    <name type="scientific">Congregibacter litoralis KT71</name>
    <dbReference type="NCBI Taxonomy" id="314285"/>
    <lineage>
        <taxon>Bacteria</taxon>
        <taxon>Pseudomonadati</taxon>
        <taxon>Pseudomonadota</taxon>
        <taxon>Gammaproteobacteria</taxon>
        <taxon>Cellvibrionales</taxon>
        <taxon>Halieaceae</taxon>
        <taxon>Congregibacter</taxon>
    </lineage>
</organism>
<dbReference type="OrthoDB" id="9771186at2"/>
<comment type="caution">
    <text evidence="2">The sequence shown here is derived from an EMBL/GenBank/DDBJ whole genome shotgun (WGS) entry which is preliminary data.</text>
</comment>
<dbReference type="CDD" id="cd13671">
    <property type="entry name" value="PBP2_TRAP_SBP_like_3"/>
    <property type="match status" value="1"/>
</dbReference>
<dbReference type="Gene3D" id="3.40.190.170">
    <property type="entry name" value="Bacterial extracellular solute-binding protein, family 7"/>
    <property type="match status" value="1"/>
</dbReference>
<dbReference type="PIRSF" id="PIRSF006470">
    <property type="entry name" value="DctB"/>
    <property type="match status" value="1"/>
</dbReference>
<evidence type="ECO:0000313" key="2">
    <source>
        <dbReference type="EMBL" id="EAQ96298.2"/>
    </source>
</evidence>
<dbReference type="HOGENOM" id="CLU_036176_1_3_6"/>
<dbReference type="Proteomes" id="UP000019205">
    <property type="component" value="Chromosome"/>
</dbReference>
<dbReference type="GO" id="GO:0030246">
    <property type="term" value="F:carbohydrate binding"/>
    <property type="evidence" value="ECO:0007669"/>
    <property type="project" value="TreeGrafter"/>
</dbReference>
<dbReference type="InterPro" id="IPR018389">
    <property type="entry name" value="DctP_fam"/>
</dbReference>
<dbReference type="NCBIfam" id="NF037995">
    <property type="entry name" value="TRAP_S1"/>
    <property type="match status" value="1"/>
</dbReference>
<reference evidence="2 3" key="2">
    <citation type="journal article" date="2009" name="PLoS ONE">
        <title>The photosynthetic apparatus and its regulation in the aerobic gammaproteobacterium Congregibacter litoralis gen. nov., sp. nov.</title>
        <authorList>
            <person name="Spring S."/>
            <person name="Lunsdorf H."/>
            <person name="Fuchs B.M."/>
            <person name="Tindall B.J."/>
        </authorList>
    </citation>
    <scope>NUCLEOTIDE SEQUENCE [LARGE SCALE GENOMIC DNA]</scope>
    <source>
        <strain evidence="2">KT71</strain>
    </source>
</reference>
<dbReference type="PANTHER" id="PTHR33376">
    <property type="match status" value="1"/>
</dbReference>
<sequence>MKPLLSVARLGLPLLILVIMTGCLPQERMVVLRLAHSLDTAHPVHRAMEVMDRRLQELSGDTMRIDIYPAGQLGNERELIELLQIGSLAMTKVSASPLEGFVPEMKVFNLPYIFRDTRHYHAALDSDVGRELLAAPTSVRLRGLGYYDAGARSFYTVDQPVHTPADLEGLKIRVQESPTALEMVASLSGAPTPIAWGELYTALQQGVVDGAENNLPSFYLSGHYEICKYFTLDEHTSVPDILLIGTPAWNALSQQQQKWLQRAVDDSVVYQRKLWSSESERALQAVVDAGVEIIRPDKSAFNNRVVGLRAAHDGTPLGDLLARIAALKTNETAVTPL</sequence>
<gene>
    <name evidence="2" type="ORF">KT71_12965</name>
</gene>
<dbReference type="PANTHER" id="PTHR33376:SF2">
    <property type="entry name" value="DICARBOXYLATE-BINDING PERIPLASMIC PROTEIN"/>
    <property type="match status" value="1"/>
</dbReference>
<evidence type="ECO:0000256" key="1">
    <source>
        <dbReference type="ARBA" id="ARBA00022729"/>
    </source>
</evidence>
<dbReference type="GO" id="GO:0055085">
    <property type="term" value="P:transmembrane transport"/>
    <property type="evidence" value="ECO:0007669"/>
    <property type="project" value="InterPro"/>
</dbReference>
<keyword evidence="2" id="KW-0675">Receptor</keyword>
<dbReference type="EMBL" id="AAOA02000001">
    <property type="protein sequence ID" value="EAQ96298.2"/>
    <property type="molecule type" value="Genomic_DNA"/>
</dbReference>
<dbReference type="STRING" id="314285.KT71_12965"/>
<keyword evidence="3" id="KW-1185">Reference proteome</keyword>
<reference evidence="2 3" key="1">
    <citation type="journal article" date="2007" name="Proc. Natl. Acad. Sci. U.S.A.">
        <title>Characterization of a marine gammaproteobacterium capable of aerobic anoxygenic photosynthesis.</title>
        <authorList>
            <person name="Fuchs B.M."/>
            <person name="Spring S."/>
            <person name="Teeling H."/>
            <person name="Quast C."/>
            <person name="Wulf J."/>
            <person name="Schattenhofer M."/>
            <person name="Yan S."/>
            <person name="Ferriera S."/>
            <person name="Johnson J."/>
            <person name="Glockner F.O."/>
            <person name="Amann R."/>
        </authorList>
    </citation>
    <scope>NUCLEOTIDE SEQUENCE [LARGE SCALE GENOMIC DNA]</scope>
    <source>
        <strain evidence="2">KT71</strain>
    </source>
</reference>
<dbReference type="eggNOG" id="COG1638">
    <property type="taxonomic scope" value="Bacteria"/>
</dbReference>
<proteinExistence type="predicted"/>
<dbReference type="PROSITE" id="PS51257">
    <property type="entry name" value="PROKAR_LIPOPROTEIN"/>
    <property type="match status" value="1"/>
</dbReference>
<dbReference type="AlphaFoldDB" id="A4AC70"/>
<dbReference type="NCBIfam" id="TIGR00787">
    <property type="entry name" value="dctP"/>
    <property type="match status" value="1"/>
</dbReference>
<accession>A4AC70</accession>